<protein>
    <recommendedName>
        <fullName evidence="3">FAD-binding domain-containing protein</fullName>
    </recommendedName>
</protein>
<dbReference type="PANTHER" id="PTHR13789:SF309">
    <property type="entry name" value="PUTATIVE (AFU_ORTHOLOGUE AFUA_6G14510)-RELATED"/>
    <property type="match status" value="1"/>
</dbReference>
<evidence type="ECO:0000313" key="4">
    <source>
        <dbReference type="EMBL" id="VTR93049.1"/>
    </source>
</evidence>
<dbReference type="Pfam" id="PF01494">
    <property type="entry name" value="FAD_binding_3"/>
    <property type="match status" value="1"/>
</dbReference>
<dbReference type="InterPro" id="IPR050493">
    <property type="entry name" value="FAD-dep_Monooxygenase_BioMet"/>
</dbReference>
<dbReference type="Proteomes" id="UP000464178">
    <property type="component" value="Chromosome"/>
</dbReference>
<dbReference type="Gene3D" id="3.50.50.60">
    <property type="entry name" value="FAD/NAD(P)-binding domain"/>
    <property type="match status" value="1"/>
</dbReference>
<dbReference type="EMBL" id="LR593886">
    <property type="protein sequence ID" value="VTR93049.1"/>
    <property type="molecule type" value="Genomic_DNA"/>
</dbReference>
<evidence type="ECO:0000259" key="3">
    <source>
        <dbReference type="Pfam" id="PF01494"/>
    </source>
</evidence>
<dbReference type="KEGG" id="gms:SOIL9_46650"/>
<evidence type="ECO:0000256" key="1">
    <source>
        <dbReference type="ARBA" id="ARBA00023002"/>
    </source>
</evidence>
<feature type="domain" description="FAD-binding" evidence="3">
    <location>
        <begin position="6"/>
        <end position="315"/>
    </location>
</feature>
<proteinExistence type="predicted"/>
<evidence type="ECO:0000256" key="2">
    <source>
        <dbReference type="ARBA" id="ARBA00023033"/>
    </source>
</evidence>
<keyword evidence="1" id="KW-0560">Oxidoreductase</keyword>
<organism evidence="4 5">
    <name type="scientific">Gemmata massiliana</name>
    <dbReference type="NCBI Taxonomy" id="1210884"/>
    <lineage>
        <taxon>Bacteria</taxon>
        <taxon>Pseudomonadati</taxon>
        <taxon>Planctomycetota</taxon>
        <taxon>Planctomycetia</taxon>
        <taxon>Gemmatales</taxon>
        <taxon>Gemmataceae</taxon>
        <taxon>Gemmata</taxon>
    </lineage>
</organism>
<accession>A0A6P2CVT1</accession>
<dbReference type="RefSeq" id="WP_162667837.1">
    <property type="nucleotide sequence ID" value="NZ_LR593886.1"/>
</dbReference>
<dbReference type="SUPFAM" id="SSF51905">
    <property type="entry name" value="FAD/NAD(P)-binding domain"/>
    <property type="match status" value="1"/>
</dbReference>
<dbReference type="InterPro" id="IPR036188">
    <property type="entry name" value="FAD/NAD-bd_sf"/>
</dbReference>
<dbReference type="PRINTS" id="PR00420">
    <property type="entry name" value="RNGMNOXGNASE"/>
</dbReference>
<keyword evidence="2 4" id="KW-0503">Monooxygenase</keyword>
<evidence type="ECO:0000313" key="5">
    <source>
        <dbReference type="Proteomes" id="UP000464178"/>
    </source>
</evidence>
<dbReference type="GO" id="GO:0004497">
    <property type="term" value="F:monooxygenase activity"/>
    <property type="evidence" value="ECO:0007669"/>
    <property type="project" value="UniProtKB-KW"/>
</dbReference>
<keyword evidence="5" id="KW-1185">Reference proteome</keyword>
<name>A0A6P2CVT1_9BACT</name>
<dbReference type="InterPro" id="IPR002938">
    <property type="entry name" value="FAD-bd"/>
</dbReference>
<dbReference type="GO" id="GO:0071949">
    <property type="term" value="F:FAD binding"/>
    <property type="evidence" value="ECO:0007669"/>
    <property type="project" value="InterPro"/>
</dbReference>
<dbReference type="AlphaFoldDB" id="A0A6P2CVT1"/>
<sequence>MARKFRVGIVGFGIAGATTAYLLARDGHAVALFERAPVADPIGAGVLLQCSGQAVLRHLGVLDSVLAHSAPIEELHARHAIGGRDLIRTRYGDYAPGARAYGVHRGVLFCAVRDLVRTQPVDVRLSHEIVAREWTPFGAVQLVDAHGQRHGPFDCVICGDGSRSRLRQVFGFRASVLKYDHGTLWVTAPGTGEPGKLLQIVRGTQQLLGLLPLGDGLVSLYWGLPNNTVAAVKARGLDALKDDMRAFCPEAEPALDFLHDFDQLIHTTYRHVHLRRTHDGRVIFIGDAAHAMSPHLGQGINLALVDAWRLAACLRTADSPAAAFAAFVRSQRDYLRYYSTVTWLLSPFFQSDWRVLGWGRDLALPLMPWIPPVKRQMLLTVCGLKSGFLKGRLTV</sequence>
<dbReference type="PANTHER" id="PTHR13789">
    <property type="entry name" value="MONOOXYGENASE"/>
    <property type="match status" value="1"/>
</dbReference>
<reference evidence="4 5" key="1">
    <citation type="submission" date="2019-05" db="EMBL/GenBank/DDBJ databases">
        <authorList>
            <consortium name="Science for Life Laboratories"/>
        </authorList>
    </citation>
    <scope>NUCLEOTIDE SEQUENCE [LARGE SCALE GENOMIC DNA]</scope>
    <source>
        <strain evidence="4">Soil9</strain>
    </source>
</reference>
<dbReference type="Gene3D" id="3.30.9.10">
    <property type="entry name" value="D-Amino Acid Oxidase, subunit A, domain 2"/>
    <property type="match status" value="1"/>
</dbReference>
<gene>
    <name evidence="4" type="ORF">SOIL9_46650</name>
</gene>